<accession>A0A8H6IE02</accession>
<protein>
    <submittedName>
        <fullName evidence="2">Uncharacterized protein</fullName>
    </submittedName>
</protein>
<dbReference type="AlphaFoldDB" id="A0A8H6IE02"/>
<feature type="region of interest" description="Disordered" evidence="1">
    <location>
        <begin position="162"/>
        <end position="223"/>
    </location>
</feature>
<dbReference type="Proteomes" id="UP000521943">
    <property type="component" value="Unassembled WGS sequence"/>
</dbReference>
<comment type="caution">
    <text evidence="2">The sequence shown here is derived from an EMBL/GenBank/DDBJ whole genome shotgun (WGS) entry which is preliminary data.</text>
</comment>
<evidence type="ECO:0000256" key="1">
    <source>
        <dbReference type="SAM" id="MobiDB-lite"/>
    </source>
</evidence>
<name>A0A8H6IE02_9AGAR</name>
<proteinExistence type="predicted"/>
<evidence type="ECO:0000313" key="2">
    <source>
        <dbReference type="EMBL" id="KAF6762492.1"/>
    </source>
</evidence>
<gene>
    <name evidence="2" type="ORF">DFP72DRAFT_559389</name>
</gene>
<keyword evidence="3" id="KW-1185">Reference proteome</keyword>
<reference evidence="2 3" key="1">
    <citation type="submission" date="2020-07" db="EMBL/GenBank/DDBJ databases">
        <title>Comparative genomics of pyrophilous fungi reveals a link between fire events and developmental genes.</title>
        <authorList>
            <consortium name="DOE Joint Genome Institute"/>
            <person name="Steindorff A.S."/>
            <person name="Carver A."/>
            <person name="Calhoun S."/>
            <person name="Stillman K."/>
            <person name="Liu H."/>
            <person name="Lipzen A."/>
            <person name="Pangilinan J."/>
            <person name="Labutti K."/>
            <person name="Bruns T.D."/>
            <person name="Grigoriev I.V."/>
        </authorList>
    </citation>
    <scope>NUCLEOTIDE SEQUENCE [LARGE SCALE GENOMIC DNA]</scope>
    <source>
        <strain evidence="2 3">CBS 144469</strain>
    </source>
</reference>
<dbReference type="EMBL" id="JACGCI010000007">
    <property type="protein sequence ID" value="KAF6762492.1"/>
    <property type="molecule type" value="Genomic_DNA"/>
</dbReference>
<organism evidence="2 3">
    <name type="scientific">Ephemerocybe angulata</name>
    <dbReference type="NCBI Taxonomy" id="980116"/>
    <lineage>
        <taxon>Eukaryota</taxon>
        <taxon>Fungi</taxon>
        <taxon>Dikarya</taxon>
        <taxon>Basidiomycota</taxon>
        <taxon>Agaricomycotina</taxon>
        <taxon>Agaricomycetes</taxon>
        <taxon>Agaricomycetidae</taxon>
        <taxon>Agaricales</taxon>
        <taxon>Agaricineae</taxon>
        <taxon>Psathyrellaceae</taxon>
        <taxon>Ephemerocybe</taxon>
    </lineage>
</organism>
<evidence type="ECO:0000313" key="3">
    <source>
        <dbReference type="Proteomes" id="UP000521943"/>
    </source>
</evidence>
<sequence>MEQPNSLLKATKSSLQTYLTAISTAVSNPPAYGESSFHWPPSSAFWLPTLPFYDIFCHSSAGQQEPTSPPAQSLFPLLCAQYEDRRPCVPTHETSPGGRNLSETAFPSGSMLLEQPPLAVPSPAAWHLPLFNCCRPKVIPGTTFRTSILESLEPAFRIGSKRSDPVQRKPTTLSTVGCITSGRQSPRDSETPLQPPQSDRKWAPFAHPVFLTPNHLPRRPPTG</sequence>
<feature type="compositionally biased region" description="Polar residues" evidence="1">
    <location>
        <begin position="169"/>
        <end position="184"/>
    </location>
</feature>